<dbReference type="OrthoDB" id="2803695at2759"/>
<dbReference type="SUPFAM" id="SSF52540">
    <property type="entry name" value="P-loop containing nucleoside triphosphate hydrolases"/>
    <property type="match status" value="1"/>
</dbReference>
<evidence type="ECO:0000313" key="3">
    <source>
        <dbReference type="Proteomes" id="UP000186601"/>
    </source>
</evidence>
<dbReference type="STRING" id="98765.A0A2R6NXM5"/>
<gene>
    <name evidence="2" type="ORF">PHLCEN_2v7066</name>
</gene>
<evidence type="ECO:0000313" key="2">
    <source>
        <dbReference type="EMBL" id="PSR79378.1"/>
    </source>
</evidence>
<dbReference type="Proteomes" id="UP000186601">
    <property type="component" value="Unassembled WGS sequence"/>
</dbReference>
<organism evidence="2 3">
    <name type="scientific">Hermanssonia centrifuga</name>
    <dbReference type="NCBI Taxonomy" id="98765"/>
    <lineage>
        <taxon>Eukaryota</taxon>
        <taxon>Fungi</taxon>
        <taxon>Dikarya</taxon>
        <taxon>Basidiomycota</taxon>
        <taxon>Agaricomycotina</taxon>
        <taxon>Agaricomycetes</taxon>
        <taxon>Polyporales</taxon>
        <taxon>Meruliaceae</taxon>
        <taxon>Hermanssonia</taxon>
    </lineage>
</organism>
<feature type="region of interest" description="Disordered" evidence="1">
    <location>
        <begin position="156"/>
        <end position="181"/>
    </location>
</feature>
<proteinExistence type="predicted"/>
<dbReference type="EMBL" id="MLYV02000697">
    <property type="protein sequence ID" value="PSR79378.1"/>
    <property type="molecule type" value="Genomic_DNA"/>
</dbReference>
<sequence>MVAGPSNNMDDNMDLDNNNSIDTNILVPLTPYVPHQLPATVAGTPDKLVVFINFPSNNMLIVSDVCWSGQDDAQLVGHLQRYPQMKPAHIYCLCGLDSPDVALYEISGLKTKMNQAWLSTSDELSTSISEWKLLNSCIEIFIEHKLATIEALARGADDDGEDAGGEENQPNSQPKKTKKKP</sequence>
<name>A0A2R6NXM5_9APHY</name>
<evidence type="ECO:0000256" key="1">
    <source>
        <dbReference type="SAM" id="MobiDB-lite"/>
    </source>
</evidence>
<dbReference type="AlphaFoldDB" id="A0A2R6NXM5"/>
<protein>
    <submittedName>
        <fullName evidence="2">Uncharacterized protein</fullName>
    </submittedName>
</protein>
<comment type="caution">
    <text evidence="2">The sequence shown here is derived from an EMBL/GenBank/DDBJ whole genome shotgun (WGS) entry which is preliminary data.</text>
</comment>
<keyword evidence="3" id="KW-1185">Reference proteome</keyword>
<dbReference type="InterPro" id="IPR027417">
    <property type="entry name" value="P-loop_NTPase"/>
</dbReference>
<dbReference type="Gene3D" id="3.40.50.300">
    <property type="entry name" value="P-loop containing nucleotide triphosphate hydrolases"/>
    <property type="match status" value="1"/>
</dbReference>
<accession>A0A2R6NXM5</accession>
<reference evidence="2 3" key="1">
    <citation type="submission" date="2018-02" db="EMBL/GenBank/DDBJ databases">
        <title>Genome sequence of the basidiomycete white-rot fungus Phlebia centrifuga.</title>
        <authorList>
            <person name="Granchi Z."/>
            <person name="Peng M."/>
            <person name="de Vries R.P."/>
            <person name="Hilden K."/>
            <person name="Makela M.R."/>
            <person name="Grigoriev I."/>
            <person name="Riley R."/>
        </authorList>
    </citation>
    <scope>NUCLEOTIDE SEQUENCE [LARGE SCALE GENOMIC DNA]</scope>
    <source>
        <strain evidence="2 3">FBCC195</strain>
    </source>
</reference>